<evidence type="ECO:0000256" key="2">
    <source>
        <dbReference type="PROSITE-ProRule" id="PRU00335"/>
    </source>
</evidence>
<reference evidence="4 5" key="1">
    <citation type="journal article" date="2017" name="Antonie Van Leeuwenhoek">
        <title>Phylogenomic resolution of the bacterial genus Pantoea and its relationship with Erwinia and Tatumella.</title>
        <authorList>
            <person name="Palmer M."/>
            <person name="Steenkamp E.T."/>
            <person name="Coetzee M.P."/>
            <person name="Chan W.Y."/>
            <person name="van Zyl E."/>
            <person name="De Maayer P."/>
            <person name="Coutinho T.A."/>
            <person name="Blom J."/>
            <person name="Smits T.H."/>
            <person name="Duffy B."/>
            <person name="Venter S.N."/>
        </authorList>
    </citation>
    <scope>NUCLEOTIDE SEQUENCE [LARGE SCALE GENOMIC DNA]</scope>
    <source>
        <strain evidence="4 5">LMG 26275</strain>
    </source>
</reference>
<dbReference type="PANTHER" id="PTHR30055:SF223">
    <property type="entry name" value="HTH-TYPE TRANSCRIPTIONAL REGULATOR UIDR"/>
    <property type="match status" value="1"/>
</dbReference>
<dbReference type="PROSITE" id="PS50977">
    <property type="entry name" value="HTH_TETR_2"/>
    <property type="match status" value="1"/>
</dbReference>
<dbReference type="Pfam" id="PF00440">
    <property type="entry name" value="TetR_N"/>
    <property type="match status" value="1"/>
</dbReference>
<dbReference type="PRINTS" id="PR00455">
    <property type="entry name" value="HTHTETR"/>
</dbReference>
<proteinExistence type="predicted"/>
<accession>A0A1X1CM98</accession>
<dbReference type="eggNOG" id="COG1309">
    <property type="taxonomic scope" value="Bacteria"/>
</dbReference>
<evidence type="ECO:0000313" key="4">
    <source>
        <dbReference type="EMBL" id="ORM65538.1"/>
    </source>
</evidence>
<dbReference type="OrthoDB" id="70491at2"/>
<feature type="domain" description="HTH tetR-type" evidence="3">
    <location>
        <begin position="12"/>
        <end position="72"/>
    </location>
</feature>
<feature type="DNA-binding region" description="H-T-H motif" evidence="2">
    <location>
        <begin position="35"/>
        <end position="54"/>
    </location>
</feature>
<dbReference type="GO" id="GO:0000976">
    <property type="term" value="F:transcription cis-regulatory region binding"/>
    <property type="evidence" value="ECO:0007669"/>
    <property type="project" value="TreeGrafter"/>
</dbReference>
<evidence type="ECO:0000256" key="1">
    <source>
        <dbReference type="ARBA" id="ARBA00023125"/>
    </source>
</evidence>
<dbReference type="InterPro" id="IPR050109">
    <property type="entry name" value="HTH-type_TetR-like_transc_reg"/>
</dbReference>
<dbReference type="Gene3D" id="1.10.357.10">
    <property type="entry name" value="Tetracycline Repressor, domain 2"/>
    <property type="match status" value="1"/>
</dbReference>
<dbReference type="InterPro" id="IPR001647">
    <property type="entry name" value="HTH_TetR"/>
</dbReference>
<keyword evidence="1 2" id="KW-0238">DNA-binding</keyword>
<dbReference type="Proteomes" id="UP000193558">
    <property type="component" value="Unassembled WGS sequence"/>
</dbReference>
<protein>
    <submittedName>
        <fullName evidence="4">TetR family transcriptional regulator</fullName>
    </submittedName>
</protein>
<dbReference type="PANTHER" id="PTHR30055">
    <property type="entry name" value="HTH-TYPE TRANSCRIPTIONAL REGULATOR RUTR"/>
    <property type="match status" value="1"/>
</dbReference>
<dbReference type="STRING" id="1076550.LH22_13055"/>
<comment type="caution">
    <text evidence="4">The sequence shown here is derived from an EMBL/GenBank/DDBJ whole genome shotgun (WGS) entry which is preliminary data.</text>
</comment>
<dbReference type="RefSeq" id="WP_084938220.1">
    <property type="nucleotide sequence ID" value="NZ_MLFR01000045.1"/>
</dbReference>
<name>A0A1X1CM98_9GAMM</name>
<dbReference type="SUPFAM" id="SSF46689">
    <property type="entry name" value="Homeodomain-like"/>
    <property type="match status" value="1"/>
</dbReference>
<dbReference type="GO" id="GO:0003700">
    <property type="term" value="F:DNA-binding transcription factor activity"/>
    <property type="evidence" value="ECO:0007669"/>
    <property type="project" value="TreeGrafter"/>
</dbReference>
<dbReference type="EMBL" id="MLFR01000045">
    <property type="protein sequence ID" value="ORM65538.1"/>
    <property type="molecule type" value="Genomic_DNA"/>
</dbReference>
<gene>
    <name evidence="4" type="ORF">HA51_25100</name>
</gene>
<sequence length="192" mass="21127">MNSPTRQRMTFDERREQLISTAWNLVRSHGSDALTLGRVAVEAGVSKPVVYEHFGTRHGLLAALYEDFDVRQNAVIDAAMAKAGGELAERASTVAACYVNCVLTQGREIPDVLSALNSTPELAEVKRKYQLDFMAKFRLWFAEAKLPQSSLWGLLGAADAISNAVVCSDIRQLDGVKELQGLIEALVQRHII</sequence>
<dbReference type="AlphaFoldDB" id="A0A1X1CM98"/>
<evidence type="ECO:0000313" key="5">
    <source>
        <dbReference type="Proteomes" id="UP000193558"/>
    </source>
</evidence>
<evidence type="ECO:0000259" key="3">
    <source>
        <dbReference type="PROSITE" id="PS50977"/>
    </source>
</evidence>
<organism evidence="4 5">
    <name type="scientific">Pantoea rwandensis</name>
    <dbReference type="NCBI Taxonomy" id="1076550"/>
    <lineage>
        <taxon>Bacteria</taxon>
        <taxon>Pseudomonadati</taxon>
        <taxon>Pseudomonadota</taxon>
        <taxon>Gammaproteobacteria</taxon>
        <taxon>Enterobacterales</taxon>
        <taxon>Erwiniaceae</taxon>
        <taxon>Pantoea</taxon>
    </lineage>
</organism>
<dbReference type="InterPro" id="IPR009057">
    <property type="entry name" value="Homeodomain-like_sf"/>
</dbReference>